<sequence length="52" mass="5547">MASSKCLVWSFGSCWLLRAAPKGVALCARLDLEGAFWPCLLRAAPGQAAPRV</sequence>
<organism evidence="2 3">
    <name type="scientific">Trifolium medium</name>
    <dbReference type="NCBI Taxonomy" id="97028"/>
    <lineage>
        <taxon>Eukaryota</taxon>
        <taxon>Viridiplantae</taxon>
        <taxon>Streptophyta</taxon>
        <taxon>Embryophyta</taxon>
        <taxon>Tracheophyta</taxon>
        <taxon>Spermatophyta</taxon>
        <taxon>Magnoliopsida</taxon>
        <taxon>eudicotyledons</taxon>
        <taxon>Gunneridae</taxon>
        <taxon>Pentapetalae</taxon>
        <taxon>rosids</taxon>
        <taxon>fabids</taxon>
        <taxon>Fabales</taxon>
        <taxon>Fabaceae</taxon>
        <taxon>Papilionoideae</taxon>
        <taxon>50 kb inversion clade</taxon>
        <taxon>NPAAA clade</taxon>
        <taxon>Hologalegina</taxon>
        <taxon>IRL clade</taxon>
        <taxon>Trifolieae</taxon>
        <taxon>Trifolium</taxon>
    </lineage>
</organism>
<keyword evidence="1" id="KW-0732">Signal</keyword>
<name>A0A392UV99_9FABA</name>
<reference evidence="2 3" key="1">
    <citation type="journal article" date="2018" name="Front. Plant Sci.">
        <title>Red Clover (Trifolium pratense) and Zigzag Clover (T. medium) - A Picture of Genomic Similarities and Differences.</title>
        <authorList>
            <person name="Dluhosova J."/>
            <person name="Istvanek J."/>
            <person name="Nedelnik J."/>
            <person name="Repkova J."/>
        </authorList>
    </citation>
    <scope>NUCLEOTIDE SEQUENCE [LARGE SCALE GENOMIC DNA]</scope>
    <source>
        <strain evidence="3">cv. 10/8</strain>
        <tissue evidence="2">Leaf</tissue>
    </source>
</reference>
<dbReference type="AlphaFoldDB" id="A0A392UV99"/>
<feature type="non-terminal residue" evidence="2">
    <location>
        <position position="52"/>
    </location>
</feature>
<dbReference type="Proteomes" id="UP000265520">
    <property type="component" value="Unassembled WGS sequence"/>
</dbReference>
<dbReference type="EMBL" id="LXQA010961789">
    <property type="protein sequence ID" value="MCI78919.1"/>
    <property type="molecule type" value="Genomic_DNA"/>
</dbReference>
<gene>
    <name evidence="2" type="ORF">A2U01_0100190</name>
</gene>
<proteinExistence type="predicted"/>
<feature type="chain" id="PRO_5017241929" evidence="1">
    <location>
        <begin position="26"/>
        <end position="52"/>
    </location>
</feature>
<evidence type="ECO:0000256" key="1">
    <source>
        <dbReference type="SAM" id="SignalP"/>
    </source>
</evidence>
<feature type="signal peptide" evidence="1">
    <location>
        <begin position="1"/>
        <end position="25"/>
    </location>
</feature>
<evidence type="ECO:0000313" key="2">
    <source>
        <dbReference type="EMBL" id="MCI78919.1"/>
    </source>
</evidence>
<comment type="caution">
    <text evidence="2">The sequence shown here is derived from an EMBL/GenBank/DDBJ whole genome shotgun (WGS) entry which is preliminary data.</text>
</comment>
<accession>A0A392UV99</accession>
<protein>
    <submittedName>
        <fullName evidence="2">Uncharacterized protein</fullName>
    </submittedName>
</protein>
<keyword evidence="3" id="KW-1185">Reference proteome</keyword>
<evidence type="ECO:0000313" key="3">
    <source>
        <dbReference type="Proteomes" id="UP000265520"/>
    </source>
</evidence>